<reference evidence="1 2" key="1">
    <citation type="submission" date="2024-09" db="EMBL/GenBank/DDBJ databases">
        <title>Floridaenema gen nov. (Aerosakkonemataceae, Aerosakkonematales ord. nov., Cyanobacteria) from benthic tropical and subtropical fresh waters, with the description of four new species.</title>
        <authorList>
            <person name="Moretto J.A."/>
            <person name="Berthold D.E."/>
            <person name="Lefler F.W."/>
            <person name="Huang I.-S."/>
            <person name="Laughinghouse H. IV."/>
        </authorList>
    </citation>
    <scope>NUCLEOTIDE SEQUENCE [LARGE SCALE GENOMIC DNA]</scope>
    <source>
        <strain evidence="1 2">BLCC-F46</strain>
    </source>
</reference>
<dbReference type="Proteomes" id="UP001576774">
    <property type="component" value="Unassembled WGS sequence"/>
</dbReference>
<protein>
    <submittedName>
        <fullName evidence="1">FAD-dependent oxidoreductase</fullName>
    </submittedName>
</protein>
<dbReference type="PANTHER" id="PTHR42716:SF1">
    <property type="entry name" value="SLL0471 PROTEIN"/>
    <property type="match status" value="1"/>
</dbReference>
<keyword evidence="2" id="KW-1185">Reference proteome</keyword>
<dbReference type="InterPro" id="IPR036188">
    <property type="entry name" value="FAD/NAD-bd_sf"/>
</dbReference>
<gene>
    <name evidence="1" type="ORF">ACE1CC_04965</name>
</gene>
<accession>A0ABV4X1Y5</accession>
<organism evidence="1 2">
    <name type="scientific">Floridaenema aerugineum BLCC-F46</name>
    <dbReference type="NCBI Taxonomy" id="3153654"/>
    <lineage>
        <taxon>Bacteria</taxon>
        <taxon>Bacillati</taxon>
        <taxon>Cyanobacteriota</taxon>
        <taxon>Cyanophyceae</taxon>
        <taxon>Oscillatoriophycideae</taxon>
        <taxon>Aerosakkonematales</taxon>
        <taxon>Aerosakkonemataceae</taxon>
        <taxon>Floridanema</taxon>
        <taxon>Floridanema aerugineum</taxon>
    </lineage>
</organism>
<comment type="caution">
    <text evidence="1">The sequence shown here is derived from an EMBL/GenBank/DDBJ whole genome shotgun (WGS) entry which is preliminary data.</text>
</comment>
<dbReference type="EMBL" id="JBHFNQ010000042">
    <property type="protein sequence ID" value="MFB2876223.1"/>
    <property type="molecule type" value="Genomic_DNA"/>
</dbReference>
<evidence type="ECO:0000313" key="1">
    <source>
        <dbReference type="EMBL" id="MFB2876223.1"/>
    </source>
</evidence>
<evidence type="ECO:0000313" key="2">
    <source>
        <dbReference type="Proteomes" id="UP001576774"/>
    </source>
</evidence>
<proteinExistence type="predicted"/>
<dbReference type="PANTHER" id="PTHR42716">
    <property type="entry name" value="L-ASPARTATE OXIDASE"/>
    <property type="match status" value="1"/>
</dbReference>
<dbReference type="Pfam" id="PF12831">
    <property type="entry name" value="FAD_oxidored"/>
    <property type="match status" value="2"/>
</dbReference>
<dbReference type="Gene3D" id="3.50.50.60">
    <property type="entry name" value="FAD/NAD(P)-binding domain"/>
    <property type="match status" value="1"/>
</dbReference>
<name>A0ABV4X1Y5_9CYAN</name>
<dbReference type="RefSeq" id="WP_413269362.1">
    <property type="nucleotide sequence ID" value="NZ_JBHFNQ010000042.1"/>
</dbReference>
<sequence length="655" mass="72973">MWQPRSFRQLIWGVSICGSLVGVGLAFASGNYNDRPLLGLFNSFFAESEQQPPKENASRTLSLLPNGRPRLDPLPAAKEIWQCEVVVVGGSLGGVAAASHAMKSGARTCLIELTPWFGGQISSQGVSAIDESDTMLRLNNFSSSWNSFKQLISQQKIVLPAWAKQKEKLSVDDTNSCWVGRLCFPPKVGEQAARQLLNSSAKSAPGSRWGTGIAFKGAEFDDTGKLMTAIYAVRRIPRDRDYVPSGRLSEDLNPWYSWSSTDTYEKVPIRLEAPPGKRLMVIDATDTGELVAWARIPHRVGSESFTTSGEVNASLKDNPDCTQAFTFTFVLAIKDDRGVSRAALSQHEPIFSRKEHRDHFDLIGFPMFHGRSFFKYRRIISAKGNPRFKDYPSFGDLTLVNWFHGNNWNLMNPPLLMSEARLIQTGQYQNWIGGMSMSALKHGEDRALLFSEWLMEVESKANSKFPLAHLSGKDSPMGTLSGLSMMPYFREGRRIIGRKAYGQTNFMVREQDIRKDMSGGRNFQPTAIGVTHYDVDIQGCMYRNWVQPWEAQSAGTTEDKVKPVIIPLESLIPQGVDNLLIGGKAIAVTHIVNGVTRIHQGEWSIGAAAGATAGWILKENQPKLTPAAIVPNKLMPKLHQYLRNQGLRFNWYKSR</sequence>
<dbReference type="SUPFAM" id="SSF51905">
    <property type="entry name" value="FAD/NAD(P)-binding domain"/>
    <property type="match status" value="2"/>
</dbReference>
<dbReference type="InterPro" id="IPR005288">
    <property type="entry name" value="NadB"/>
</dbReference>